<dbReference type="GO" id="GO:0003677">
    <property type="term" value="F:DNA binding"/>
    <property type="evidence" value="ECO:0007669"/>
    <property type="project" value="InterPro"/>
</dbReference>
<dbReference type="Proteomes" id="UP000185109">
    <property type="component" value="Chromosome"/>
</dbReference>
<dbReference type="RefSeq" id="WP_074061149.1">
    <property type="nucleotide sequence ID" value="NZ_CP017241.1"/>
</dbReference>
<evidence type="ECO:0000313" key="4">
    <source>
        <dbReference type="Proteomes" id="UP000185109"/>
    </source>
</evidence>
<organism evidence="3 4">
    <name type="scientific">Rhizobium etli 8C-3</name>
    <dbReference type="NCBI Taxonomy" id="538025"/>
    <lineage>
        <taxon>Bacteria</taxon>
        <taxon>Pseudomonadati</taxon>
        <taxon>Pseudomonadota</taxon>
        <taxon>Alphaproteobacteria</taxon>
        <taxon>Hyphomicrobiales</taxon>
        <taxon>Rhizobiaceae</taxon>
        <taxon>Rhizobium/Agrobacterium group</taxon>
        <taxon>Rhizobium</taxon>
    </lineage>
</organism>
<dbReference type="GO" id="GO:0015074">
    <property type="term" value="P:DNA integration"/>
    <property type="evidence" value="ECO:0007669"/>
    <property type="project" value="InterPro"/>
</dbReference>
<keyword evidence="1" id="KW-0233">DNA recombination</keyword>
<dbReference type="GO" id="GO:0006310">
    <property type="term" value="P:DNA recombination"/>
    <property type="evidence" value="ECO:0007669"/>
    <property type="project" value="UniProtKB-KW"/>
</dbReference>
<dbReference type="EMBL" id="CP017241">
    <property type="protein sequence ID" value="APO74668.1"/>
    <property type="molecule type" value="Genomic_DNA"/>
</dbReference>
<feature type="domain" description="Tyr recombinase" evidence="2">
    <location>
        <begin position="1"/>
        <end position="65"/>
    </location>
</feature>
<protein>
    <submittedName>
        <fullName evidence="3">Integrase family domain-containing protein</fullName>
    </submittedName>
</protein>
<evidence type="ECO:0000256" key="1">
    <source>
        <dbReference type="ARBA" id="ARBA00023172"/>
    </source>
</evidence>
<dbReference type="AlphaFoldDB" id="A0A1L5P3G7"/>
<reference evidence="3 4" key="1">
    <citation type="submission" date="2016-09" db="EMBL/GenBank/DDBJ databases">
        <title>The complete genome sequences of Rhizobium gallicum, symbiovars gallicum and phaseoli, symbionts associated to common bean (Phaseolus vulgaris).</title>
        <authorList>
            <person name="Bustos P."/>
            <person name="Santamaria R.I."/>
            <person name="Perez-Carrascal O.M."/>
            <person name="Juarez S."/>
            <person name="Lozano L."/>
            <person name="Martinez-Flores I."/>
            <person name="Martinez-Romero E."/>
            <person name="Cevallos M."/>
            <person name="Romero D."/>
            <person name="Davila G."/>
            <person name="Gonzalez V."/>
        </authorList>
    </citation>
    <scope>NUCLEOTIDE SEQUENCE [LARGE SCALE GENOMIC DNA]</scope>
    <source>
        <strain evidence="3 4">8C-3</strain>
    </source>
</reference>
<dbReference type="SUPFAM" id="SSF56349">
    <property type="entry name" value="DNA breaking-rejoining enzymes"/>
    <property type="match status" value="1"/>
</dbReference>
<evidence type="ECO:0000313" key="3">
    <source>
        <dbReference type="EMBL" id="APO74668.1"/>
    </source>
</evidence>
<name>A0A1L5P3G7_RHIET</name>
<proteinExistence type="predicted"/>
<dbReference type="InterPro" id="IPR002104">
    <property type="entry name" value="Integrase_catalytic"/>
</dbReference>
<dbReference type="CDD" id="cd00397">
    <property type="entry name" value="DNA_BRE_C"/>
    <property type="match status" value="1"/>
</dbReference>
<dbReference type="InterPro" id="IPR011010">
    <property type="entry name" value="DNA_brk_join_enz"/>
</dbReference>
<accession>A0A1L5P3G7</accession>
<dbReference type="Pfam" id="PF00589">
    <property type="entry name" value="Phage_integrase"/>
    <property type="match status" value="1"/>
</dbReference>
<dbReference type="Gene3D" id="1.10.443.10">
    <property type="entry name" value="Intergrase catalytic core"/>
    <property type="match status" value="1"/>
</dbReference>
<dbReference type="InterPro" id="IPR013762">
    <property type="entry name" value="Integrase-like_cat_sf"/>
</dbReference>
<gene>
    <name evidence="3" type="ORF">AM571_CH01850</name>
</gene>
<evidence type="ECO:0000259" key="2">
    <source>
        <dbReference type="PROSITE" id="PS51898"/>
    </source>
</evidence>
<dbReference type="PROSITE" id="PS51898">
    <property type="entry name" value="TYR_RECOMBINASE"/>
    <property type="match status" value="1"/>
</dbReference>
<sequence>MADWTKQAGLPKGYTLHGLRHTFGSLLAEANLQTRAVMEAMGHTDLKSTEHYMRRINQRRIMIDAARSLNDHGETTIAVNKPILRIVK</sequence>